<keyword evidence="2" id="KW-1185">Reference proteome</keyword>
<sequence length="108" mass="11618">MPTIVIDAIEDVGVTELPNLASKLRSTAGGVRGAEGVRGLFRDDWGPPLSSDWENACYGLYVVLTTSAEYLDEAGHLLKQIADRYRAVEDVGVQSMPADEFSTESGAQ</sequence>
<organism evidence="1 2">
    <name type="scientific">Tenggerimyces flavus</name>
    <dbReference type="NCBI Taxonomy" id="1708749"/>
    <lineage>
        <taxon>Bacteria</taxon>
        <taxon>Bacillati</taxon>
        <taxon>Actinomycetota</taxon>
        <taxon>Actinomycetes</taxon>
        <taxon>Propionibacteriales</taxon>
        <taxon>Nocardioidaceae</taxon>
        <taxon>Tenggerimyces</taxon>
    </lineage>
</organism>
<protein>
    <submittedName>
        <fullName evidence="1">Uncharacterized protein</fullName>
    </submittedName>
</protein>
<reference evidence="2" key="1">
    <citation type="journal article" date="2019" name="Int. J. Syst. Evol. Microbiol.">
        <title>The Global Catalogue of Microorganisms (GCM) 10K type strain sequencing project: providing services to taxonomists for standard genome sequencing and annotation.</title>
        <authorList>
            <consortium name="The Broad Institute Genomics Platform"/>
            <consortium name="The Broad Institute Genome Sequencing Center for Infectious Disease"/>
            <person name="Wu L."/>
            <person name="Ma J."/>
        </authorList>
    </citation>
    <scope>NUCLEOTIDE SEQUENCE [LARGE SCALE GENOMIC DNA]</scope>
    <source>
        <strain evidence="2">CGMCC 4.7241</strain>
    </source>
</reference>
<gene>
    <name evidence="1" type="ORF">ACFOUW_15635</name>
</gene>
<name>A0ABV7YBW4_9ACTN</name>
<accession>A0ABV7YBW4</accession>
<comment type="caution">
    <text evidence="1">The sequence shown here is derived from an EMBL/GenBank/DDBJ whole genome shotgun (WGS) entry which is preliminary data.</text>
</comment>
<evidence type="ECO:0000313" key="2">
    <source>
        <dbReference type="Proteomes" id="UP001595699"/>
    </source>
</evidence>
<proteinExistence type="predicted"/>
<dbReference type="RefSeq" id="WP_205120801.1">
    <property type="nucleotide sequence ID" value="NZ_JAFBCM010000001.1"/>
</dbReference>
<dbReference type="EMBL" id="JBHRZH010000012">
    <property type="protein sequence ID" value="MFC3762273.1"/>
    <property type="molecule type" value="Genomic_DNA"/>
</dbReference>
<dbReference type="Proteomes" id="UP001595699">
    <property type="component" value="Unassembled WGS sequence"/>
</dbReference>
<evidence type="ECO:0000313" key="1">
    <source>
        <dbReference type="EMBL" id="MFC3762273.1"/>
    </source>
</evidence>